<evidence type="ECO:0000313" key="2">
    <source>
        <dbReference type="EMBL" id="PYI56590.1"/>
    </source>
</evidence>
<evidence type="ECO:0000313" key="3">
    <source>
        <dbReference type="Proteomes" id="UP000247476"/>
    </source>
</evidence>
<proteinExistence type="predicted"/>
<reference evidence="2 3" key="1">
    <citation type="submission" date="2018-05" db="EMBL/GenBank/DDBJ databases">
        <title>Paenibacillus flagellatus sp. nov., isolated from selenium mineral soil.</title>
        <authorList>
            <person name="Dai X."/>
        </authorList>
    </citation>
    <scope>NUCLEOTIDE SEQUENCE [LARGE SCALE GENOMIC DNA]</scope>
    <source>
        <strain evidence="2 3">DXL2</strain>
    </source>
</reference>
<dbReference type="EMBL" id="QJVJ01000002">
    <property type="protein sequence ID" value="PYI56590.1"/>
    <property type="molecule type" value="Genomic_DNA"/>
</dbReference>
<feature type="region of interest" description="Disordered" evidence="1">
    <location>
        <begin position="1"/>
        <end position="30"/>
    </location>
</feature>
<accession>A0A2V5KMV9</accession>
<comment type="caution">
    <text evidence="2">The sequence shown here is derived from an EMBL/GenBank/DDBJ whole genome shotgun (WGS) entry which is preliminary data.</text>
</comment>
<sequence>MVHSDDVYGVSGPSIEADSDVNEDRHREEQLDDSFEAWYGEIEQQLKERADLANVPPDNVFDSALALDEES</sequence>
<dbReference type="AlphaFoldDB" id="A0A2V5KMV9"/>
<gene>
    <name evidence="2" type="ORF">DLM86_06375</name>
</gene>
<keyword evidence="3" id="KW-1185">Reference proteome</keyword>
<dbReference type="OrthoDB" id="2626088at2"/>
<dbReference type="Proteomes" id="UP000247476">
    <property type="component" value="Unassembled WGS sequence"/>
</dbReference>
<organism evidence="2 3">
    <name type="scientific">Paenibacillus flagellatus</name>
    <dbReference type="NCBI Taxonomy" id="2211139"/>
    <lineage>
        <taxon>Bacteria</taxon>
        <taxon>Bacillati</taxon>
        <taxon>Bacillota</taxon>
        <taxon>Bacilli</taxon>
        <taxon>Bacillales</taxon>
        <taxon>Paenibacillaceae</taxon>
        <taxon>Paenibacillus</taxon>
    </lineage>
</organism>
<evidence type="ECO:0000256" key="1">
    <source>
        <dbReference type="SAM" id="MobiDB-lite"/>
    </source>
</evidence>
<protein>
    <submittedName>
        <fullName evidence="2">Uncharacterized protein</fullName>
    </submittedName>
</protein>
<name>A0A2V5KMV9_9BACL</name>
<dbReference type="RefSeq" id="WP_110839117.1">
    <property type="nucleotide sequence ID" value="NZ_QJVJ01000002.1"/>
</dbReference>